<reference evidence="1 2" key="1">
    <citation type="submission" date="2021-06" db="EMBL/GenBank/DDBJ databases">
        <title>Caerostris extrusa draft genome.</title>
        <authorList>
            <person name="Kono N."/>
            <person name="Arakawa K."/>
        </authorList>
    </citation>
    <scope>NUCLEOTIDE SEQUENCE [LARGE SCALE GENOMIC DNA]</scope>
</reference>
<accession>A0AAV4X176</accession>
<organism evidence="1 2">
    <name type="scientific">Caerostris extrusa</name>
    <name type="common">Bark spider</name>
    <name type="synonym">Caerostris bankana</name>
    <dbReference type="NCBI Taxonomy" id="172846"/>
    <lineage>
        <taxon>Eukaryota</taxon>
        <taxon>Metazoa</taxon>
        <taxon>Ecdysozoa</taxon>
        <taxon>Arthropoda</taxon>
        <taxon>Chelicerata</taxon>
        <taxon>Arachnida</taxon>
        <taxon>Araneae</taxon>
        <taxon>Araneomorphae</taxon>
        <taxon>Entelegynae</taxon>
        <taxon>Araneoidea</taxon>
        <taxon>Araneidae</taxon>
        <taxon>Caerostris</taxon>
    </lineage>
</organism>
<dbReference type="EMBL" id="BPLR01017113">
    <property type="protein sequence ID" value="GIY88857.1"/>
    <property type="molecule type" value="Genomic_DNA"/>
</dbReference>
<comment type="caution">
    <text evidence="1">The sequence shown here is derived from an EMBL/GenBank/DDBJ whole genome shotgun (WGS) entry which is preliminary data.</text>
</comment>
<dbReference type="AlphaFoldDB" id="A0AAV4X176"/>
<dbReference type="Proteomes" id="UP001054945">
    <property type="component" value="Unassembled WGS sequence"/>
</dbReference>
<name>A0AAV4X176_CAEEX</name>
<proteinExistence type="predicted"/>
<evidence type="ECO:0000313" key="2">
    <source>
        <dbReference type="Proteomes" id="UP001054945"/>
    </source>
</evidence>
<protein>
    <submittedName>
        <fullName evidence="1">Uncharacterized protein</fullName>
    </submittedName>
</protein>
<gene>
    <name evidence="1" type="ORF">CEXT_350201</name>
</gene>
<sequence length="73" mass="8179">MWLKTPEAEVSLLSSLHRGGEAKCPPKHETPKRILFLRGYKDLWKLYDGFETLISSGSSLSTSMSIQVVTLVI</sequence>
<evidence type="ECO:0000313" key="1">
    <source>
        <dbReference type="EMBL" id="GIY88857.1"/>
    </source>
</evidence>
<keyword evidence="2" id="KW-1185">Reference proteome</keyword>